<dbReference type="PROSITE" id="PS50041">
    <property type="entry name" value="C_TYPE_LECTIN_2"/>
    <property type="match status" value="1"/>
</dbReference>
<dbReference type="EMBL" id="JAHDVG010000466">
    <property type="protein sequence ID" value="KAH1183039.1"/>
    <property type="molecule type" value="Genomic_DNA"/>
</dbReference>
<evidence type="ECO:0000256" key="1">
    <source>
        <dbReference type="ARBA" id="ARBA00004167"/>
    </source>
</evidence>
<proteinExistence type="predicted"/>
<evidence type="ECO:0000256" key="2">
    <source>
        <dbReference type="ARBA" id="ARBA00022734"/>
    </source>
</evidence>
<dbReference type="Proteomes" id="UP000827986">
    <property type="component" value="Unassembled WGS sequence"/>
</dbReference>
<comment type="caution">
    <text evidence="4">The sequence shown here is derived from an EMBL/GenBank/DDBJ whole genome shotgun (WGS) entry which is preliminary data.</text>
</comment>
<dbReference type="InterPro" id="IPR016186">
    <property type="entry name" value="C-type_lectin-like/link_sf"/>
</dbReference>
<dbReference type="InterPro" id="IPR033992">
    <property type="entry name" value="NKR-like_CTLD"/>
</dbReference>
<keyword evidence="2" id="KW-0430">Lectin</keyword>
<gene>
    <name evidence="4" type="ORF">KIL84_004531</name>
</gene>
<protein>
    <recommendedName>
        <fullName evidence="3">C-type lectin domain-containing protein</fullName>
    </recommendedName>
</protein>
<dbReference type="CDD" id="cd03593">
    <property type="entry name" value="CLECT_NK_receptors_like"/>
    <property type="match status" value="1"/>
</dbReference>
<name>A0A9D3XKA3_9SAUR</name>
<keyword evidence="5" id="KW-1185">Reference proteome</keyword>
<organism evidence="4 5">
    <name type="scientific">Mauremys mutica</name>
    <name type="common">yellowpond turtle</name>
    <dbReference type="NCBI Taxonomy" id="74926"/>
    <lineage>
        <taxon>Eukaryota</taxon>
        <taxon>Metazoa</taxon>
        <taxon>Chordata</taxon>
        <taxon>Craniata</taxon>
        <taxon>Vertebrata</taxon>
        <taxon>Euteleostomi</taxon>
        <taxon>Archelosauria</taxon>
        <taxon>Testudinata</taxon>
        <taxon>Testudines</taxon>
        <taxon>Cryptodira</taxon>
        <taxon>Durocryptodira</taxon>
        <taxon>Testudinoidea</taxon>
        <taxon>Geoemydidae</taxon>
        <taxon>Geoemydinae</taxon>
        <taxon>Mauremys</taxon>
    </lineage>
</organism>
<accession>A0A9D3XKA3</accession>
<feature type="domain" description="C-type lectin" evidence="3">
    <location>
        <begin position="87"/>
        <end position="159"/>
    </location>
</feature>
<evidence type="ECO:0000259" key="3">
    <source>
        <dbReference type="PROSITE" id="PS50041"/>
    </source>
</evidence>
<dbReference type="Gene3D" id="3.10.100.10">
    <property type="entry name" value="Mannose-Binding Protein A, subunit A"/>
    <property type="match status" value="1"/>
</dbReference>
<dbReference type="Pfam" id="PF00059">
    <property type="entry name" value="Lectin_C"/>
    <property type="match status" value="1"/>
</dbReference>
<feature type="non-terminal residue" evidence="4">
    <location>
        <position position="1"/>
    </location>
</feature>
<dbReference type="InterPro" id="IPR051379">
    <property type="entry name" value="C-type_Lectin_Receptor_IMM"/>
</dbReference>
<reference evidence="4" key="1">
    <citation type="submission" date="2021-09" db="EMBL/GenBank/DDBJ databases">
        <title>The genome of Mauremys mutica provides insights into the evolution of semi-aquatic lifestyle.</title>
        <authorList>
            <person name="Gong S."/>
            <person name="Gao Y."/>
        </authorList>
    </citation>
    <scope>NUCLEOTIDE SEQUENCE</scope>
    <source>
        <strain evidence="4">MM-2020</strain>
        <tissue evidence="4">Muscle</tissue>
    </source>
</reference>
<evidence type="ECO:0000313" key="4">
    <source>
        <dbReference type="EMBL" id="KAH1183039.1"/>
    </source>
</evidence>
<dbReference type="PANTHER" id="PTHR46746:SF3">
    <property type="entry name" value="C-TYPE LECTIN DOMAIN-CONTAINING PROTEIN-RELATED"/>
    <property type="match status" value="1"/>
</dbReference>
<comment type="subcellular location">
    <subcellularLocation>
        <location evidence="1">Membrane</location>
        <topology evidence="1">Single-pass membrane protein</topology>
    </subcellularLocation>
</comment>
<dbReference type="AlphaFoldDB" id="A0A9D3XKA3"/>
<dbReference type="SUPFAM" id="SSF56436">
    <property type="entry name" value="C-type lectin-like"/>
    <property type="match status" value="1"/>
</dbReference>
<sequence>MLALLEWQTDVLKTLVDLQLPVSCEGETRGATNASENDGARIVSSTECSFCLEDFRSRLKSILCEPHNGSLAEASTCKLCPRDWLLHGDKCYWLSKESKDWTGSRDDCWGKSSRMLVIQNQEEMDFIQDVTQVSSYVWIGLTVTPAGGKWTWVDGSPLDPML</sequence>
<evidence type="ECO:0000313" key="5">
    <source>
        <dbReference type="Proteomes" id="UP000827986"/>
    </source>
</evidence>
<dbReference type="InterPro" id="IPR001304">
    <property type="entry name" value="C-type_lectin-like"/>
</dbReference>
<dbReference type="PANTHER" id="PTHR46746">
    <property type="entry name" value="KILLER CELL LECTIN-LIKE RECEPTOR SUBFAMILY F MEMBER 2"/>
    <property type="match status" value="1"/>
</dbReference>
<dbReference type="SMART" id="SM00034">
    <property type="entry name" value="CLECT"/>
    <property type="match status" value="1"/>
</dbReference>
<dbReference type="InterPro" id="IPR016187">
    <property type="entry name" value="CTDL_fold"/>
</dbReference>
<dbReference type="GO" id="GO:0030246">
    <property type="term" value="F:carbohydrate binding"/>
    <property type="evidence" value="ECO:0007669"/>
    <property type="project" value="UniProtKB-KW"/>
</dbReference>
<dbReference type="GO" id="GO:0005886">
    <property type="term" value="C:plasma membrane"/>
    <property type="evidence" value="ECO:0007669"/>
    <property type="project" value="TreeGrafter"/>
</dbReference>